<dbReference type="PROSITE" id="PS50004">
    <property type="entry name" value="C2"/>
    <property type="match status" value="6"/>
</dbReference>
<dbReference type="GO" id="GO:0005509">
    <property type="term" value="F:calcium ion binding"/>
    <property type="evidence" value="ECO:0007669"/>
    <property type="project" value="TreeGrafter"/>
</dbReference>
<sequence>QVSITIIEARQLVGLNMDPVVCVEVGEEKKYTSMKESTNCPYYNEYFVFDFHVPPDVMFDKIIKLSVIHSKNLLRSGTLVGSFKMDVGTVYTQPEHQFYHKWAILSDPEDLTAGLKGYLKCDVAVLGKGDNIKTPHKANETDEDDIEGNLLLPDGVPPERQWARFYIKIYRAEGLPRMNTSIMANVKKAFTGENKDLVDPYVQVVFAGQKGKTTIQKSSYEPLWNEQIVFTEMFPPLCKRIKIQIRDSDKVNDVAIGTHFIDLRKISNEGDKGFLPTFGPAWVNMYGSTRNYTLMDEHQELNEGLGEGVSFRARLLMSLAVEILDTTNPEINSSTEVQVEQATSIADNCTGKMEEFFLFGAFLEATMIDRKIGDKPINFEVTIGNYGNQIDGISKPILRRKKEGGDGDEEESELLQNSSEDEGDEDGELASVSSSQPVKPLVTDRNYFHLPYFEKKPCIYIKSWWQDQRRRLYNANIMDKIADKLEEGLNDVQEMIKTEKPHPERRLRGVLEELSSGCLRFVTLADKDQHHSSRTRLDRERLKSCTRELENMGQQATTLRSQVKKNTMKDKLKLVQNFLQKLRFLADEPQHTIPDIFIWMMSNNKRIAYARIPSKDILYSIVDEEMGKDCAKVKTVFLKLPGKRGFGPAGWTVQAKMEVYLWLGLNKQRKDFLSGLPCGFEEKKTARGQNLPSFPPISLLYTKKQVFQLRAHMYQARSLFAADSSGLSDPFARVFFISQSQCTEVLNETLCPTWDQLLVFDNVELYGEAHEMRDDPPIIVIEIYDQDTVGKADFMGRTFAKPVVKMSDEHYCPPRFPPQLEYYQIYRGNSTAGDLLAAFELLQIGPGGKSDLPPIDGPTDVDRGPILPVPLGIRPVLSKYRVEILFWGLRDLKRVNLAQVDRPRVDIECAGKGVQSALIQNYKKNPNFSTLVKWFEVDLPENELLHPPLNIRVVDCRAFGRYTLVGSHAVSSLRKFIYRPPDKKAQHWNMTAPMAKTITNPLSLHPAQQPRAWGFTHHLCTSRVMSLSSDPSSSLSLLPLSLQSEEEKEKKKKKKKGGGGEEVEEEEPDESMLDWWSKYFASIETMKEVEIKLDDSPMKGSKGQAKNKEKSKAPKDDKKKKQQSAPELPEKKNKQKIDELKVFNKELETEFDNFEDWLHTFNLLRGKIGDNDDNATEEERTVGRFKGSMCVYKVPLPDDITKEAGYDPNFGMFQGIPSNDPINVLVRVYIVRATDLHPADINGKADPYIAIKLGKTDIKDKENYISKQLNPVFGKSFDIEATFPMESMLTVAVYDWDLVGTDDLIGETKIDLENRYYSKHRATCGVSQTYSIHGYNTWRDPMKPSQILSKLCKEGKVDGPHFGPGGRVKVANRVFTGPTEIEDENDPPPGSCPHDPSDKIPASSSLRWGCLALVSGSVTPFPPAPLPAPMPHLLVSLPPARYELRVIVWNTDEVILEDDDYFTGEKSSDIFVRGWLKGQQEDKQDTDVHYHSLTGEGNFNWRYIFPFDYLMAEEKIVISKKESMFSWDETEYKIPARLTLQVWDADHFSADDFLGKRGGGLLCWGNGAASREPTAGHIGSSMVTNEAELPMVSIFKQKRVKGWWPFVARDENDELEITGKVEAELHLLTAEEAEKSPAGLARNEPDPLEKPNRPDTSFIWFLNPLKSIKYLICTRYKWLIIKIVLALLLLIMIALFLYSMPGYMVKKLL</sequence>
<protein>
    <submittedName>
        <fullName evidence="15">Otoferlin</fullName>
    </submittedName>
</protein>
<dbReference type="Pfam" id="PF08150">
    <property type="entry name" value="FerB"/>
    <property type="match status" value="1"/>
</dbReference>
<keyword evidence="9 13" id="KW-1133">Transmembrane helix</keyword>
<evidence type="ECO:0000313" key="16">
    <source>
        <dbReference type="Proteomes" id="UP000054081"/>
    </source>
</evidence>
<keyword evidence="6" id="KW-0677">Repeat</keyword>
<dbReference type="InterPro" id="IPR055072">
    <property type="entry name" value="Ferlin_DSRM"/>
</dbReference>
<reference evidence="15 16" key="1">
    <citation type="submission" date="2014-04" db="EMBL/GenBank/DDBJ databases">
        <title>Genome evolution of avian class.</title>
        <authorList>
            <person name="Zhang G."/>
            <person name="Li C."/>
        </authorList>
    </citation>
    <scope>NUCLEOTIDE SEQUENCE [LARGE SCALE GENOMIC DNA]</scope>
    <source>
        <strain evidence="15">BGI_AS28</strain>
    </source>
</reference>
<dbReference type="Pfam" id="PF22901">
    <property type="entry name" value="dsrm_Ferlin"/>
    <property type="match status" value="1"/>
</dbReference>
<feature type="domain" description="C2" evidence="14">
    <location>
        <begin position="691"/>
        <end position="816"/>
    </location>
</feature>
<dbReference type="FunFam" id="2.60.40.150:FF:000081">
    <property type="entry name" value="otoferlin isoform X1"/>
    <property type="match status" value="1"/>
</dbReference>
<dbReference type="Pfam" id="PF00168">
    <property type="entry name" value="C2"/>
    <property type="match status" value="5"/>
</dbReference>
<dbReference type="PANTHER" id="PTHR12546:SF32">
    <property type="entry name" value="OTOFERLIN"/>
    <property type="match status" value="1"/>
</dbReference>
<dbReference type="SMART" id="SM00239">
    <property type="entry name" value="C2"/>
    <property type="match status" value="4"/>
</dbReference>
<feature type="region of interest" description="Disordered" evidence="12">
    <location>
        <begin position="397"/>
        <end position="436"/>
    </location>
</feature>
<feature type="region of interest" description="Disordered" evidence="12">
    <location>
        <begin position="1378"/>
        <end position="1400"/>
    </location>
</feature>
<dbReference type="Pfam" id="PF16165">
    <property type="entry name" value="Ferlin_C"/>
    <property type="match status" value="1"/>
</dbReference>
<keyword evidence="11" id="KW-0968">Cytoplasmic vesicle</keyword>
<keyword evidence="5" id="KW-0479">Metal-binding</keyword>
<dbReference type="InterPro" id="IPR000008">
    <property type="entry name" value="C2_dom"/>
</dbReference>
<comment type="subcellular location">
    <subcellularLocation>
        <location evidence="1">Cell membrane</location>
        <topology evidence="1">Single-pass type II membrane protein</topology>
    </subcellularLocation>
    <subcellularLocation>
        <location evidence="2">Cytoplasmic vesicle membrane</location>
        <topology evidence="2">Single-pass type II membrane protein</topology>
    </subcellularLocation>
</comment>
<keyword evidence="3" id="KW-1003">Cell membrane</keyword>
<dbReference type="InterPro" id="IPR037724">
    <property type="entry name" value="C2E_Ferlin"/>
</dbReference>
<organism evidence="15 16">
    <name type="scientific">Pygoscelis adeliae</name>
    <name type="common">Adelie penguin</name>
    <dbReference type="NCBI Taxonomy" id="9238"/>
    <lineage>
        <taxon>Eukaryota</taxon>
        <taxon>Metazoa</taxon>
        <taxon>Chordata</taxon>
        <taxon>Craniata</taxon>
        <taxon>Vertebrata</taxon>
        <taxon>Euteleostomi</taxon>
        <taxon>Archelosauria</taxon>
        <taxon>Archosauria</taxon>
        <taxon>Dinosauria</taxon>
        <taxon>Saurischia</taxon>
        <taxon>Theropoda</taxon>
        <taxon>Coelurosauria</taxon>
        <taxon>Aves</taxon>
        <taxon>Neognathae</taxon>
        <taxon>Neoaves</taxon>
        <taxon>Aequornithes</taxon>
        <taxon>Sphenisciformes</taxon>
        <taxon>Spheniscidae</taxon>
        <taxon>Pygoscelis</taxon>
    </lineage>
</organism>
<dbReference type="Gene3D" id="2.60.40.150">
    <property type="entry name" value="C2 domain"/>
    <property type="match status" value="5"/>
</dbReference>
<evidence type="ECO:0000256" key="7">
    <source>
        <dbReference type="ARBA" id="ARBA00022837"/>
    </source>
</evidence>
<dbReference type="InterPro" id="IPR037723">
    <property type="entry name" value="C2D_Ferlin"/>
</dbReference>
<evidence type="ECO:0000256" key="2">
    <source>
        <dbReference type="ARBA" id="ARBA00004483"/>
    </source>
</evidence>
<evidence type="ECO:0000313" key="15">
    <source>
        <dbReference type="EMBL" id="KFW72970.1"/>
    </source>
</evidence>
<dbReference type="GO" id="GO:0016082">
    <property type="term" value="P:synaptic vesicle priming"/>
    <property type="evidence" value="ECO:0007669"/>
    <property type="project" value="TreeGrafter"/>
</dbReference>
<dbReference type="PRINTS" id="PR00360">
    <property type="entry name" value="C2DOMAIN"/>
</dbReference>
<dbReference type="InterPro" id="IPR035892">
    <property type="entry name" value="C2_domain_sf"/>
</dbReference>
<feature type="domain" description="C2" evidence="14">
    <location>
        <begin position="863"/>
        <end position="989"/>
    </location>
</feature>
<dbReference type="CDD" id="cd04037">
    <property type="entry name" value="C2E_Ferlin"/>
    <property type="match status" value="1"/>
</dbReference>
<dbReference type="Proteomes" id="UP000054081">
    <property type="component" value="Unassembled WGS sequence"/>
</dbReference>
<feature type="region of interest" description="Disordered" evidence="12">
    <location>
        <begin position="1028"/>
        <end position="1069"/>
    </location>
</feature>
<feature type="transmembrane region" description="Helical" evidence="13">
    <location>
        <begin position="1678"/>
        <end position="1698"/>
    </location>
</feature>
<feature type="compositionally biased region" description="Basic and acidic residues" evidence="12">
    <location>
        <begin position="1106"/>
        <end position="1119"/>
    </location>
</feature>
<keyword evidence="7" id="KW-0106">Calcium</keyword>
<feature type="domain" description="C2" evidence="14">
    <location>
        <begin position="146"/>
        <end position="277"/>
    </location>
</feature>
<feature type="non-terminal residue" evidence="15">
    <location>
        <position position="1709"/>
    </location>
</feature>
<gene>
    <name evidence="15" type="ORF">AS28_14747</name>
</gene>
<dbReference type="InterPro" id="IPR012968">
    <property type="entry name" value="FerIin_dom"/>
</dbReference>
<dbReference type="GO" id="GO:0007009">
    <property type="term" value="P:plasma membrane organization"/>
    <property type="evidence" value="ECO:0007669"/>
    <property type="project" value="TreeGrafter"/>
</dbReference>
<dbReference type="GO" id="GO:0035612">
    <property type="term" value="F:AP-2 adaptor complex binding"/>
    <property type="evidence" value="ECO:0007669"/>
    <property type="project" value="TreeGrafter"/>
</dbReference>
<evidence type="ECO:0000256" key="12">
    <source>
        <dbReference type="SAM" id="MobiDB-lite"/>
    </source>
</evidence>
<name>A0A093PFF5_PYGAD</name>
<dbReference type="InterPro" id="IPR037722">
    <property type="entry name" value="C2C_Ferlin"/>
</dbReference>
<feature type="compositionally biased region" description="Low complexity" evidence="12">
    <location>
        <begin position="1028"/>
        <end position="1043"/>
    </location>
</feature>
<keyword evidence="4 13" id="KW-0812">Transmembrane</keyword>
<evidence type="ECO:0000259" key="14">
    <source>
        <dbReference type="PROSITE" id="PS50004"/>
    </source>
</evidence>
<feature type="domain" description="C2" evidence="14">
    <location>
        <begin position="1"/>
        <end position="103"/>
    </location>
</feature>
<keyword evidence="10 13" id="KW-0472">Membrane</keyword>
<feature type="domain" description="C2" evidence="14">
    <location>
        <begin position="1425"/>
        <end position="1574"/>
    </location>
</feature>
<dbReference type="FunFam" id="2.60.40.150:FF:000089">
    <property type="entry name" value="otoferlin isoform X1"/>
    <property type="match status" value="1"/>
</dbReference>
<feature type="domain" description="C2" evidence="14">
    <location>
        <begin position="1207"/>
        <end position="1325"/>
    </location>
</feature>
<evidence type="ECO:0000256" key="8">
    <source>
        <dbReference type="ARBA" id="ARBA00022968"/>
    </source>
</evidence>
<accession>A0A093PFF5</accession>
<dbReference type="FunFam" id="2.60.40.150:FF:000054">
    <property type="entry name" value="otoferlin isoform X2"/>
    <property type="match status" value="1"/>
</dbReference>
<evidence type="ECO:0000256" key="13">
    <source>
        <dbReference type="SAM" id="Phobius"/>
    </source>
</evidence>
<evidence type="ECO:0000256" key="1">
    <source>
        <dbReference type="ARBA" id="ARBA00004401"/>
    </source>
</evidence>
<evidence type="ECO:0000256" key="3">
    <source>
        <dbReference type="ARBA" id="ARBA00022475"/>
    </source>
</evidence>
<evidence type="ECO:0000256" key="11">
    <source>
        <dbReference type="ARBA" id="ARBA00023329"/>
    </source>
</evidence>
<dbReference type="FunFam" id="2.60.40.150:FF:000034">
    <property type="entry name" value="otoferlin isoform X2"/>
    <property type="match status" value="1"/>
</dbReference>
<evidence type="ECO:0000256" key="9">
    <source>
        <dbReference type="ARBA" id="ARBA00022989"/>
    </source>
</evidence>
<dbReference type="InterPro" id="IPR037720">
    <property type="entry name" value="C2B_Ferlin"/>
</dbReference>
<dbReference type="CDD" id="cd04017">
    <property type="entry name" value="C2D_Ferlin"/>
    <property type="match status" value="1"/>
</dbReference>
<dbReference type="SMART" id="SM01202">
    <property type="entry name" value="FerI"/>
    <property type="match status" value="1"/>
</dbReference>
<feature type="region of interest" description="Disordered" evidence="12">
    <location>
        <begin position="1091"/>
        <end position="1133"/>
    </location>
</feature>
<dbReference type="GO" id="GO:0048787">
    <property type="term" value="C:presynaptic active zone membrane"/>
    <property type="evidence" value="ECO:0007669"/>
    <property type="project" value="TreeGrafter"/>
</dbReference>
<keyword evidence="8" id="KW-0735">Signal-anchor</keyword>
<dbReference type="CDD" id="cd04011">
    <property type="entry name" value="C2B_Ferlin"/>
    <property type="match status" value="1"/>
</dbReference>
<proteinExistence type="predicted"/>
<feature type="compositionally biased region" description="Acidic residues" evidence="12">
    <location>
        <begin position="406"/>
        <end position="428"/>
    </location>
</feature>
<evidence type="ECO:0000256" key="4">
    <source>
        <dbReference type="ARBA" id="ARBA00022692"/>
    </source>
</evidence>
<evidence type="ECO:0000256" key="6">
    <source>
        <dbReference type="ARBA" id="ARBA00022737"/>
    </source>
</evidence>
<dbReference type="CDD" id="cd04018">
    <property type="entry name" value="C2C_Ferlin"/>
    <property type="match status" value="1"/>
</dbReference>
<dbReference type="GO" id="GO:0030672">
    <property type="term" value="C:synaptic vesicle membrane"/>
    <property type="evidence" value="ECO:0007669"/>
    <property type="project" value="TreeGrafter"/>
</dbReference>
<dbReference type="EMBL" id="KL225495">
    <property type="protein sequence ID" value="KFW72970.1"/>
    <property type="molecule type" value="Genomic_DNA"/>
</dbReference>
<dbReference type="CDD" id="cd08374">
    <property type="entry name" value="C2F_Ferlin"/>
    <property type="match status" value="1"/>
</dbReference>
<dbReference type="PANTHER" id="PTHR12546">
    <property type="entry name" value="FER-1-LIKE"/>
    <property type="match status" value="1"/>
</dbReference>
<dbReference type="SMART" id="SM01201">
    <property type="entry name" value="FerB"/>
    <property type="match status" value="1"/>
</dbReference>
<evidence type="ECO:0000256" key="10">
    <source>
        <dbReference type="ARBA" id="ARBA00023136"/>
    </source>
</evidence>
<keyword evidence="16" id="KW-1185">Reference proteome</keyword>
<dbReference type="SUPFAM" id="SSF49562">
    <property type="entry name" value="C2 domain (Calcium/lipid-binding domain, CaLB)"/>
    <property type="match status" value="6"/>
</dbReference>
<dbReference type="Pfam" id="PF08151">
    <property type="entry name" value="FerI"/>
    <property type="match status" value="1"/>
</dbReference>
<dbReference type="InterPro" id="IPR037725">
    <property type="entry name" value="C2F_Ferlin"/>
</dbReference>
<feature type="non-terminal residue" evidence="15">
    <location>
        <position position="1"/>
    </location>
</feature>
<evidence type="ECO:0000256" key="5">
    <source>
        <dbReference type="ARBA" id="ARBA00022723"/>
    </source>
</evidence>
<dbReference type="InterPro" id="IPR032362">
    <property type="entry name" value="Ferlin_C"/>
</dbReference>
<dbReference type="InterPro" id="IPR012561">
    <property type="entry name" value="Ferlin_B-domain"/>
</dbReference>
<dbReference type="InterPro" id="IPR037721">
    <property type="entry name" value="Ferlin"/>
</dbReference>